<dbReference type="InterPro" id="IPR024400">
    <property type="entry name" value="DUF2635"/>
</dbReference>
<organism evidence="2 3">
    <name type="scientific">Ectopseudomonas toyotomiensis</name>
    <dbReference type="NCBI Taxonomy" id="554344"/>
    <lineage>
        <taxon>Bacteria</taxon>
        <taxon>Pseudomonadati</taxon>
        <taxon>Pseudomonadota</taxon>
        <taxon>Gammaproteobacteria</taxon>
        <taxon>Pseudomonadales</taxon>
        <taxon>Pseudomonadaceae</taxon>
        <taxon>Ectopseudomonas</taxon>
    </lineage>
</organism>
<feature type="region of interest" description="Disordered" evidence="1">
    <location>
        <begin position="49"/>
        <end position="72"/>
    </location>
</feature>
<dbReference type="RefSeq" id="WP_074913684.1">
    <property type="nucleotide sequence ID" value="NZ_FOXK01000002.1"/>
</dbReference>
<dbReference type="Pfam" id="PF10948">
    <property type="entry name" value="DUF2635"/>
    <property type="match status" value="1"/>
</dbReference>
<keyword evidence="3" id="KW-1185">Reference proteome</keyword>
<evidence type="ECO:0000313" key="3">
    <source>
        <dbReference type="Proteomes" id="UP000182025"/>
    </source>
</evidence>
<sequence length="72" mass="7928">MTMRTIKPAEGLLVRRPDNGRPLAAQGEPVEWSAYWQRRFNDGDVRAVPNTAQEQPQANQLPAEAGKKGGAK</sequence>
<evidence type="ECO:0008006" key="4">
    <source>
        <dbReference type="Google" id="ProtNLM"/>
    </source>
</evidence>
<feature type="compositionally biased region" description="Polar residues" evidence="1">
    <location>
        <begin position="50"/>
        <end position="60"/>
    </location>
</feature>
<accession>A0A1I5PDT3</accession>
<protein>
    <recommendedName>
        <fullName evidence="4">DUF2635 domain-containing protein</fullName>
    </recommendedName>
</protein>
<proteinExistence type="predicted"/>
<evidence type="ECO:0000313" key="2">
    <source>
        <dbReference type="EMBL" id="SFP32239.1"/>
    </source>
</evidence>
<name>A0A1I5PDT3_9GAMM</name>
<dbReference type="Proteomes" id="UP000182025">
    <property type="component" value="Unassembled WGS sequence"/>
</dbReference>
<dbReference type="EMBL" id="FOXK01000002">
    <property type="protein sequence ID" value="SFP32239.1"/>
    <property type="molecule type" value="Genomic_DNA"/>
</dbReference>
<gene>
    <name evidence="2" type="ORF">SAMN05216177_102269</name>
</gene>
<evidence type="ECO:0000256" key="1">
    <source>
        <dbReference type="SAM" id="MobiDB-lite"/>
    </source>
</evidence>
<dbReference type="AlphaFoldDB" id="A0A1I5PDT3"/>
<reference evidence="3" key="1">
    <citation type="submission" date="2016-10" db="EMBL/GenBank/DDBJ databases">
        <authorList>
            <person name="Varghese N."/>
            <person name="Submissions S."/>
        </authorList>
    </citation>
    <scope>NUCLEOTIDE SEQUENCE [LARGE SCALE GENOMIC DNA]</scope>
    <source>
        <strain evidence="3">JCM 15604</strain>
    </source>
</reference>
<dbReference type="OrthoDB" id="8689507at2"/>